<comment type="caution">
    <text evidence="1">The sequence shown here is derived from an EMBL/GenBank/DDBJ whole genome shotgun (WGS) entry which is preliminary data.</text>
</comment>
<gene>
    <name evidence="1" type="ORF">S03H2_63528</name>
</gene>
<evidence type="ECO:0000313" key="1">
    <source>
        <dbReference type="EMBL" id="GAH85632.1"/>
    </source>
</evidence>
<protein>
    <submittedName>
        <fullName evidence="1">Uncharacterized protein</fullName>
    </submittedName>
</protein>
<proteinExistence type="predicted"/>
<reference evidence="1" key="1">
    <citation type="journal article" date="2014" name="Front. Microbiol.">
        <title>High frequency of phylogenetically diverse reductive dehalogenase-homologous genes in deep subseafloor sedimentary metagenomes.</title>
        <authorList>
            <person name="Kawai M."/>
            <person name="Futagami T."/>
            <person name="Toyoda A."/>
            <person name="Takaki Y."/>
            <person name="Nishi S."/>
            <person name="Hori S."/>
            <person name="Arai W."/>
            <person name="Tsubouchi T."/>
            <person name="Morono Y."/>
            <person name="Uchiyama I."/>
            <person name="Ito T."/>
            <person name="Fujiyama A."/>
            <person name="Inagaki F."/>
            <person name="Takami H."/>
        </authorList>
    </citation>
    <scope>NUCLEOTIDE SEQUENCE</scope>
    <source>
        <strain evidence="1">Expedition CK06-06</strain>
    </source>
</reference>
<organism evidence="1">
    <name type="scientific">marine sediment metagenome</name>
    <dbReference type="NCBI Taxonomy" id="412755"/>
    <lineage>
        <taxon>unclassified sequences</taxon>
        <taxon>metagenomes</taxon>
        <taxon>ecological metagenomes</taxon>
    </lineage>
</organism>
<name>X1IV92_9ZZZZ</name>
<dbReference type="AlphaFoldDB" id="X1IV92"/>
<sequence>MTQDNKHQDFMTPLVPHVDLGSGEVLSDGLTKALVVYAQKYELDPYRSHVVLMYGKPYITIDGYLYHAFKSQKPYTLWSRPLTEKERGQYQIEAEDHAWVAEAQFTDTGSTFTGLGVVTQGEITAKSERNPVKLRSPVVAAHPWLLAQKRAEWQALRRAFPIGEGEKAPTE</sequence>
<dbReference type="EMBL" id="BARU01041175">
    <property type="protein sequence ID" value="GAH85632.1"/>
    <property type="molecule type" value="Genomic_DNA"/>
</dbReference>
<accession>X1IV92</accession>